<dbReference type="Pfam" id="PF07686">
    <property type="entry name" value="V-set"/>
    <property type="match status" value="1"/>
</dbReference>
<dbReference type="InterPro" id="IPR013783">
    <property type="entry name" value="Ig-like_fold"/>
</dbReference>
<gene>
    <name evidence="4" type="ORF">PLOB_00014786</name>
</gene>
<evidence type="ECO:0000313" key="4">
    <source>
        <dbReference type="EMBL" id="CAH3107120.1"/>
    </source>
</evidence>
<dbReference type="InterPro" id="IPR036179">
    <property type="entry name" value="Ig-like_dom_sf"/>
</dbReference>
<feature type="domain" description="Immunoglobulin" evidence="3">
    <location>
        <begin position="33"/>
        <end position="144"/>
    </location>
</feature>
<feature type="chain" id="PRO_5047475053" description="Immunoglobulin domain-containing protein" evidence="2">
    <location>
        <begin position="29"/>
        <end position="211"/>
    </location>
</feature>
<accession>A0ABN8NF53</accession>
<keyword evidence="1" id="KW-1133">Transmembrane helix</keyword>
<evidence type="ECO:0000313" key="5">
    <source>
        <dbReference type="Proteomes" id="UP001159405"/>
    </source>
</evidence>
<dbReference type="InterPro" id="IPR013106">
    <property type="entry name" value="Ig_V-set"/>
</dbReference>
<dbReference type="InterPro" id="IPR003599">
    <property type="entry name" value="Ig_sub"/>
</dbReference>
<dbReference type="SUPFAM" id="SSF48726">
    <property type="entry name" value="Immunoglobulin"/>
    <property type="match status" value="1"/>
</dbReference>
<keyword evidence="2" id="KW-0732">Signal</keyword>
<feature type="transmembrane region" description="Helical" evidence="1">
    <location>
        <begin position="176"/>
        <end position="198"/>
    </location>
</feature>
<sequence>MMQRNRNAFRDLWYLAYRLMIVFGLTQSDEKQKTFHEVKLEHNATLPCPVLQEVVEKGELFKFVTWSVCTSKVSCDGEEPRWKYIAGMNARGGTESKQKGIYMLQDGSLRITKVQMKDVTTYQCKVTPPNGTDPTDHNITLFLKEQDFPAANQTNKQTRSTTSPKATKASEGIPDYVYGMVGIIVILVLLLAAAMVYIRHQKRMLNARSNA</sequence>
<protein>
    <recommendedName>
        <fullName evidence="3">Immunoglobulin domain-containing protein</fullName>
    </recommendedName>
</protein>
<name>A0ABN8NF53_9CNID</name>
<keyword evidence="5" id="KW-1185">Reference proteome</keyword>
<dbReference type="Gene3D" id="2.60.40.10">
    <property type="entry name" value="Immunoglobulins"/>
    <property type="match status" value="1"/>
</dbReference>
<feature type="signal peptide" evidence="2">
    <location>
        <begin position="1"/>
        <end position="28"/>
    </location>
</feature>
<proteinExistence type="predicted"/>
<dbReference type="SMART" id="SM00409">
    <property type="entry name" value="IG"/>
    <property type="match status" value="1"/>
</dbReference>
<dbReference type="Proteomes" id="UP001159405">
    <property type="component" value="Unassembled WGS sequence"/>
</dbReference>
<keyword evidence="1" id="KW-0812">Transmembrane</keyword>
<organism evidence="4 5">
    <name type="scientific">Porites lobata</name>
    <dbReference type="NCBI Taxonomy" id="104759"/>
    <lineage>
        <taxon>Eukaryota</taxon>
        <taxon>Metazoa</taxon>
        <taxon>Cnidaria</taxon>
        <taxon>Anthozoa</taxon>
        <taxon>Hexacorallia</taxon>
        <taxon>Scleractinia</taxon>
        <taxon>Fungiina</taxon>
        <taxon>Poritidae</taxon>
        <taxon>Porites</taxon>
    </lineage>
</organism>
<evidence type="ECO:0000259" key="3">
    <source>
        <dbReference type="SMART" id="SM00409"/>
    </source>
</evidence>
<keyword evidence="1" id="KW-0472">Membrane</keyword>
<comment type="caution">
    <text evidence="4">The sequence shown here is derived from an EMBL/GenBank/DDBJ whole genome shotgun (WGS) entry which is preliminary data.</text>
</comment>
<evidence type="ECO:0000256" key="2">
    <source>
        <dbReference type="SAM" id="SignalP"/>
    </source>
</evidence>
<reference evidence="4 5" key="1">
    <citation type="submission" date="2022-05" db="EMBL/GenBank/DDBJ databases">
        <authorList>
            <consortium name="Genoscope - CEA"/>
            <person name="William W."/>
        </authorList>
    </citation>
    <scope>NUCLEOTIDE SEQUENCE [LARGE SCALE GENOMIC DNA]</scope>
</reference>
<dbReference type="EMBL" id="CALNXK010000019">
    <property type="protein sequence ID" value="CAH3107120.1"/>
    <property type="molecule type" value="Genomic_DNA"/>
</dbReference>
<evidence type="ECO:0000256" key="1">
    <source>
        <dbReference type="SAM" id="Phobius"/>
    </source>
</evidence>